<comment type="caution">
    <text evidence="1">The sequence shown here is derived from an EMBL/GenBank/DDBJ whole genome shotgun (WGS) entry which is preliminary data.</text>
</comment>
<gene>
    <name evidence="1" type="ORF">HNQ79_005537</name>
</gene>
<sequence>MNVDKVAVLIAAGRMREPGLIEVRRAQEDGRWTKAYESQRTAAAPPDLVAALDADPVARKAYEALGRSERYQLILPLLQSLTPGAREARLAGILRALTGGGAGE</sequence>
<name>A0A7X0HK67_9ACTN</name>
<dbReference type="AlphaFoldDB" id="A0A7X0HK67"/>
<reference evidence="1 2" key="1">
    <citation type="submission" date="2020-08" db="EMBL/GenBank/DDBJ databases">
        <title>Genomic Encyclopedia of Type Strains, Phase IV (KMG-IV): sequencing the most valuable type-strain genomes for metagenomic binning, comparative biology and taxonomic classification.</title>
        <authorList>
            <person name="Goeker M."/>
        </authorList>
    </citation>
    <scope>NUCLEOTIDE SEQUENCE [LARGE SCALE GENOMIC DNA]</scope>
    <source>
        <strain evidence="1 2">DSM 40141</strain>
    </source>
</reference>
<protein>
    <submittedName>
        <fullName evidence="1">Uncharacterized protein YdeI (YjbR/CyaY-like superfamily)</fullName>
    </submittedName>
</protein>
<dbReference type="EMBL" id="JACHEM010000016">
    <property type="protein sequence ID" value="MBB6439025.1"/>
    <property type="molecule type" value="Genomic_DNA"/>
</dbReference>
<keyword evidence="2" id="KW-1185">Reference proteome</keyword>
<accession>A0A7X0HK67</accession>
<dbReference type="RefSeq" id="WP_308437331.1">
    <property type="nucleotide sequence ID" value="NZ_BNBN01000006.1"/>
</dbReference>
<proteinExistence type="predicted"/>
<dbReference type="Pfam" id="PF13376">
    <property type="entry name" value="OmdA"/>
    <property type="match status" value="1"/>
</dbReference>
<organism evidence="1 2">
    <name type="scientific">Streptomyces candidus</name>
    <dbReference type="NCBI Taxonomy" id="67283"/>
    <lineage>
        <taxon>Bacteria</taxon>
        <taxon>Bacillati</taxon>
        <taxon>Actinomycetota</taxon>
        <taxon>Actinomycetes</taxon>
        <taxon>Kitasatosporales</taxon>
        <taxon>Streptomycetaceae</taxon>
        <taxon>Streptomyces</taxon>
    </lineage>
</organism>
<evidence type="ECO:0000313" key="1">
    <source>
        <dbReference type="EMBL" id="MBB6439025.1"/>
    </source>
</evidence>
<evidence type="ECO:0000313" key="2">
    <source>
        <dbReference type="Proteomes" id="UP000540423"/>
    </source>
</evidence>
<dbReference type="Proteomes" id="UP000540423">
    <property type="component" value="Unassembled WGS sequence"/>
</dbReference>